<dbReference type="EMBL" id="CP020919">
    <property type="protein sequence ID" value="AWG25977.1"/>
    <property type="molecule type" value="Genomic_DNA"/>
</dbReference>
<dbReference type="KEGG" id="fki:FK004_12470"/>
<protein>
    <submittedName>
        <fullName evidence="1">Uncharacterized protein</fullName>
    </submittedName>
</protein>
<evidence type="ECO:0000313" key="2">
    <source>
        <dbReference type="Proteomes" id="UP000244677"/>
    </source>
</evidence>
<dbReference type="OrthoDB" id="1363049at2"/>
<dbReference type="RefSeq" id="WP_108737519.1">
    <property type="nucleotide sequence ID" value="NZ_CP020919.1"/>
</dbReference>
<evidence type="ECO:0000313" key="1">
    <source>
        <dbReference type="EMBL" id="AWG25977.1"/>
    </source>
</evidence>
<dbReference type="Proteomes" id="UP000244677">
    <property type="component" value="Chromosome"/>
</dbReference>
<organism evidence="1 2">
    <name type="scientific">Flavobacterium kingsejongi</name>
    <dbReference type="NCBI Taxonomy" id="1678728"/>
    <lineage>
        <taxon>Bacteria</taxon>
        <taxon>Pseudomonadati</taxon>
        <taxon>Bacteroidota</taxon>
        <taxon>Flavobacteriia</taxon>
        <taxon>Flavobacteriales</taxon>
        <taxon>Flavobacteriaceae</taxon>
        <taxon>Flavobacterium</taxon>
    </lineage>
</organism>
<proteinExistence type="predicted"/>
<sequence>MYSRFKHHLHTFALLLVVVFLVLPCTAKREIKQQLGIPVMELSEKNTTAGFCVETETKRPSAYQQGIRKSQNDYPVPYTYIAITATSYQQKPLPVPFLYFTVHVPLYKKNEQFLI</sequence>
<name>A0A2S1LQF4_9FLAO</name>
<reference evidence="1 2" key="1">
    <citation type="submission" date="2017-04" db="EMBL/GenBank/DDBJ databases">
        <title>Complete genome sequence of Flavobacterium kingsejong AJ004.</title>
        <authorList>
            <person name="Lee P.C."/>
        </authorList>
    </citation>
    <scope>NUCLEOTIDE SEQUENCE [LARGE SCALE GENOMIC DNA]</scope>
    <source>
        <strain evidence="1 2">AJ004</strain>
    </source>
</reference>
<keyword evidence="2" id="KW-1185">Reference proteome</keyword>
<accession>A0A2S1LQF4</accession>
<gene>
    <name evidence="1" type="ORF">FK004_12470</name>
</gene>
<dbReference type="AlphaFoldDB" id="A0A2S1LQF4"/>